<reference evidence="1" key="1">
    <citation type="submission" date="2023-07" db="EMBL/GenBank/DDBJ databases">
        <title>Black Yeasts Isolated from many extreme environments.</title>
        <authorList>
            <person name="Coleine C."/>
            <person name="Stajich J.E."/>
            <person name="Selbmann L."/>
        </authorList>
    </citation>
    <scope>NUCLEOTIDE SEQUENCE</scope>
    <source>
        <strain evidence="1">CCFEE 5714</strain>
    </source>
</reference>
<accession>A0ACC3N8J0</accession>
<organism evidence="1 2">
    <name type="scientific">Vermiconidia calcicola</name>
    <dbReference type="NCBI Taxonomy" id="1690605"/>
    <lineage>
        <taxon>Eukaryota</taxon>
        <taxon>Fungi</taxon>
        <taxon>Dikarya</taxon>
        <taxon>Ascomycota</taxon>
        <taxon>Pezizomycotina</taxon>
        <taxon>Dothideomycetes</taxon>
        <taxon>Dothideomycetidae</taxon>
        <taxon>Mycosphaerellales</taxon>
        <taxon>Extremaceae</taxon>
        <taxon>Vermiconidia</taxon>
    </lineage>
</organism>
<gene>
    <name evidence="1" type="ORF">LTR37_009643</name>
</gene>
<keyword evidence="2" id="KW-1185">Reference proteome</keyword>
<dbReference type="Proteomes" id="UP001281147">
    <property type="component" value="Unassembled WGS sequence"/>
</dbReference>
<comment type="caution">
    <text evidence="1">The sequence shown here is derived from an EMBL/GenBank/DDBJ whole genome shotgun (WGS) entry which is preliminary data.</text>
</comment>
<evidence type="ECO:0000313" key="2">
    <source>
        <dbReference type="Proteomes" id="UP001281147"/>
    </source>
</evidence>
<sequence length="529" mass="58712">MAFLEWLIHETSLHSLVNNGSRDIYIILLLRFLRMFAYGGAALVLGIFLYTAGNNGTQIGTFLTMTLLGDAAISYMLVIMADRIGRRRVLVIGSLLMTLAGTVFAFSKNYYLLLFAAVVGVISPGAHEVGPFRAVQESILAQLTPVEARTDIYAWWAVTSTVGMACGLSVTGWINYILRNYYEWDWKEGYPVIFAVYAGIGLIKVAITLLLTPRCEADYISQIEADHIDRETTAPLLQRSTSNRNSFNKSGRVKVATQRLRDSIGIQVSKESRGNLIRLCVLFAINSFASGMLPVTVMSWYANWRYRWFVIYRLGYAMAGVWLVASIANLFSASVARRLGLVRAMVLTHLPNTIFLAFIPLASTWWIMLMLMLVSAAFGSMDQAPRAAFVAALFPSSERTAAIGTINLVRTIASAGGPLVTGYFHEKDMWWATFLVSAGLKLSYDVGLLAMFLKTKLPEHGHGTVNDVDVEILLSENIRHPDSFDTLEGEEADEEYDGFSAGGRVKYDDTSAAQEGYCNRVLRTNRHML</sequence>
<proteinExistence type="predicted"/>
<name>A0ACC3N8J0_9PEZI</name>
<dbReference type="EMBL" id="JAUTXU010000076">
    <property type="protein sequence ID" value="KAK3711464.1"/>
    <property type="molecule type" value="Genomic_DNA"/>
</dbReference>
<protein>
    <submittedName>
        <fullName evidence="1">Uncharacterized protein</fullName>
    </submittedName>
</protein>
<evidence type="ECO:0000313" key="1">
    <source>
        <dbReference type="EMBL" id="KAK3711464.1"/>
    </source>
</evidence>